<sequence>MAFKDGFLWGGATAANQCEGAWNIYGKGPSTADVMTAGDTKTPRRITDTVLEGENYPSHTAIDHYGHFKEDIALFAEMGFKCYRMSINWSRIFPNGDDEVPNEIGLKHYDDVFDECRKYGIEPLVTISHYETPLGFQKYGFWTNRKMVDFYLKYCATIFNRYKGKVKYWLTFNEINCMSMMPWMAGGVDNNADEQTRMTAAYHQFIASAKAVQLAHEIDKENKVGMMYGGMFSYPNSCDPEDMQANTDFMHQMLFYCDVQCRGYYPSYKLKEFERKGIVLPIEDGDSDILKKGKVDFLSYSYYFTLVCGKNTEAVAIDCGSMNTGYTNPFLPKTPWGWTIDPKGLRYSLNMFYERYQIPLMIVENGLGTYDKVEKDGSIHDLYRIDYLREHIKEMKKAVEIDGVDLMGYTPWGCIDIVSAGTGEMRKRYGFIYVDVDDEGHGTYQRSKKDSFYWYKKVIESNGEDLD</sequence>
<dbReference type="PANTHER" id="PTHR10353:SF122">
    <property type="entry name" value="6-PHOSPHO-BETA-GLUCOSIDASE ASCB-RELATED"/>
    <property type="match status" value="1"/>
</dbReference>
<dbReference type="Proteomes" id="UP000464754">
    <property type="component" value="Chromosome"/>
</dbReference>
<keyword evidence="2" id="KW-0378">Hydrolase</keyword>
<evidence type="ECO:0000256" key="2">
    <source>
        <dbReference type="ARBA" id="ARBA00022801"/>
    </source>
</evidence>
<dbReference type="PROSITE" id="PS00653">
    <property type="entry name" value="GLYCOSYL_HYDROL_F1_2"/>
    <property type="match status" value="1"/>
</dbReference>
<protein>
    <submittedName>
        <fullName evidence="5">Beta-glucosidase</fullName>
    </submittedName>
</protein>
<dbReference type="InterPro" id="IPR017853">
    <property type="entry name" value="GH"/>
</dbReference>
<dbReference type="InterPro" id="IPR001360">
    <property type="entry name" value="Glyco_hydro_1"/>
</dbReference>
<dbReference type="SUPFAM" id="SSF51445">
    <property type="entry name" value="(Trans)glycosidases"/>
    <property type="match status" value="1"/>
</dbReference>
<dbReference type="GO" id="GO:0008422">
    <property type="term" value="F:beta-glucosidase activity"/>
    <property type="evidence" value="ECO:0007669"/>
    <property type="project" value="TreeGrafter"/>
</dbReference>
<reference evidence="6" key="1">
    <citation type="submission" date="2019-05" db="EMBL/GenBank/DDBJ databases">
        <title>Complete genome sequencing of Absiella argi strain JCM 30884.</title>
        <authorList>
            <person name="Sakamoto M."/>
            <person name="Murakami T."/>
            <person name="Mori H."/>
        </authorList>
    </citation>
    <scope>NUCLEOTIDE SEQUENCE [LARGE SCALE GENOMIC DNA]</scope>
    <source>
        <strain evidence="6">JCM 30884</strain>
    </source>
</reference>
<evidence type="ECO:0000313" key="5">
    <source>
        <dbReference type="EMBL" id="BBK23031.1"/>
    </source>
</evidence>
<evidence type="ECO:0000313" key="6">
    <source>
        <dbReference type="Proteomes" id="UP000464754"/>
    </source>
</evidence>
<comment type="similarity">
    <text evidence="1 4">Belongs to the glycosyl hydrolase 1 family.</text>
</comment>
<dbReference type="GO" id="GO:0005829">
    <property type="term" value="C:cytosol"/>
    <property type="evidence" value="ECO:0007669"/>
    <property type="project" value="TreeGrafter"/>
</dbReference>
<evidence type="ECO:0000256" key="1">
    <source>
        <dbReference type="ARBA" id="ARBA00010838"/>
    </source>
</evidence>
<dbReference type="EMBL" id="AP019695">
    <property type="protein sequence ID" value="BBK23031.1"/>
    <property type="molecule type" value="Genomic_DNA"/>
</dbReference>
<dbReference type="GO" id="GO:0016052">
    <property type="term" value="P:carbohydrate catabolic process"/>
    <property type="evidence" value="ECO:0007669"/>
    <property type="project" value="TreeGrafter"/>
</dbReference>
<accession>A0A6N4TKC7</accession>
<evidence type="ECO:0000256" key="3">
    <source>
        <dbReference type="ARBA" id="ARBA00023295"/>
    </source>
</evidence>
<gene>
    <name evidence="5" type="primary">bglA_4</name>
    <name evidence="5" type="ORF">Aargi30884_19340</name>
</gene>
<dbReference type="Gene3D" id="3.20.20.80">
    <property type="entry name" value="Glycosidases"/>
    <property type="match status" value="1"/>
</dbReference>
<organism evidence="5 6">
    <name type="scientific">Amedibacterium intestinale</name>
    <dbReference type="NCBI Taxonomy" id="2583452"/>
    <lineage>
        <taxon>Bacteria</taxon>
        <taxon>Bacillati</taxon>
        <taxon>Bacillota</taxon>
        <taxon>Erysipelotrichia</taxon>
        <taxon>Erysipelotrichales</taxon>
        <taxon>Erysipelotrichaceae</taxon>
        <taxon>Amedibacterium</taxon>
    </lineage>
</organism>
<dbReference type="InterPro" id="IPR033132">
    <property type="entry name" value="GH_1_N_CS"/>
</dbReference>
<dbReference type="RefSeq" id="WP_163052146.1">
    <property type="nucleotide sequence ID" value="NZ_AP019695.1"/>
</dbReference>
<dbReference type="KEGG" id="aarg:Aargi30884_19340"/>
<proteinExistence type="inferred from homology"/>
<dbReference type="FunFam" id="3.20.20.80:FF:000004">
    <property type="entry name" value="Beta-glucosidase 6-phospho-beta-glucosidase"/>
    <property type="match status" value="1"/>
</dbReference>
<keyword evidence="6" id="KW-1185">Reference proteome</keyword>
<name>A0A6N4TKC7_9FIRM</name>
<dbReference type="PRINTS" id="PR00131">
    <property type="entry name" value="GLHYDRLASE1"/>
</dbReference>
<dbReference type="PANTHER" id="PTHR10353">
    <property type="entry name" value="GLYCOSYL HYDROLASE"/>
    <property type="match status" value="1"/>
</dbReference>
<keyword evidence="3" id="KW-0326">Glycosidase</keyword>
<evidence type="ECO:0000256" key="4">
    <source>
        <dbReference type="RuleBase" id="RU003690"/>
    </source>
</evidence>
<dbReference type="AlphaFoldDB" id="A0A6N4TKC7"/>
<dbReference type="Pfam" id="PF00232">
    <property type="entry name" value="Glyco_hydro_1"/>
    <property type="match status" value="1"/>
</dbReference>